<sequence>MPPPQYNGGTHDTCSIFRAAKVVEDDLSLTDKGYGSKNAFAVFDRVIPTLRHLFPHSDSIMESDFVSYVRHRREFAKFITEQAWGAAQNESDLRFSTQGPRPSDEPLAPRLHIAFHGRQFRTNRSAVLAQETIWCENWGEVDYIPDTVREFLERCGVDTTTMRPKKEAEIRNSQRLPDPVYDDSDYYWARHRPSANAEYGEGGRPRRDHWPYTKYTVIRDSEQMRKSEELFAARKRKVFLRYEPKHSRNSNAPNFIPEDHRNNGPLKTQSEDRTSAIMTDGSLAREEGVLEQNAAQVDTAISEGETRVDSTSNIESSKELILESRNLIAPWPHPDTTYDTPAKYIRGVKVAPWPDREEFVFYGDDNIFLKIRRAFPLPRILSRRMRRFGCSWDVRDRLPLLEFDDMERTPEDEFRDPKLSAEELRDEESEAVLRFIGL</sequence>
<dbReference type="GeneID" id="54422838"/>
<dbReference type="EMBL" id="ML975181">
    <property type="protein sequence ID" value="KAF1808632.1"/>
    <property type="molecule type" value="Genomic_DNA"/>
</dbReference>
<evidence type="ECO:0000256" key="1">
    <source>
        <dbReference type="SAM" id="MobiDB-lite"/>
    </source>
</evidence>
<proteinExistence type="predicted"/>
<reference evidence="4" key="3">
    <citation type="submission" date="2025-04" db="UniProtKB">
        <authorList>
            <consortium name="RefSeq"/>
        </authorList>
    </citation>
    <scope>IDENTIFICATION</scope>
    <source>
        <strain evidence="4">CBS 781.70</strain>
    </source>
</reference>
<gene>
    <name evidence="2 4" type="ORF">P152DRAFT_497435</name>
</gene>
<dbReference type="Proteomes" id="UP000504638">
    <property type="component" value="Unplaced"/>
</dbReference>
<evidence type="ECO:0000313" key="4">
    <source>
        <dbReference type="RefSeq" id="XP_033530263.1"/>
    </source>
</evidence>
<organism evidence="2">
    <name type="scientific">Eremomyces bilateralis CBS 781.70</name>
    <dbReference type="NCBI Taxonomy" id="1392243"/>
    <lineage>
        <taxon>Eukaryota</taxon>
        <taxon>Fungi</taxon>
        <taxon>Dikarya</taxon>
        <taxon>Ascomycota</taxon>
        <taxon>Pezizomycotina</taxon>
        <taxon>Dothideomycetes</taxon>
        <taxon>Dothideomycetes incertae sedis</taxon>
        <taxon>Eremomycetales</taxon>
        <taxon>Eremomycetaceae</taxon>
        <taxon>Eremomyces</taxon>
    </lineage>
</organism>
<reference evidence="4" key="2">
    <citation type="submission" date="2020-04" db="EMBL/GenBank/DDBJ databases">
        <authorList>
            <consortium name="NCBI Genome Project"/>
        </authorList>
    </citation>
    <scope>NUCLEOTIDE SEQUENCE</scope>
    <source>
        <strain evidence="4">CBS 781.70</strain>
    </source>
</reference>
<reference evidence="2 4" key="1">
    <citation type="submission" date="2020-01" db="EMBL/GenBank/DDBJ databases">
        <authorList>
            <consortium name="DOE Joint Genome Institute"/>
            <person name="Haridas S."/>
            <person name="Albert R."/>
            <person name="Binder M."/>
            <person name="Bloem J."/>
            <person name="Labutti K."/>
            <person name="Salamov A."/>
            <person name="Andreopoulos B."/>
            <person name="Baker S.E."/>
            <person name="Barry K."/>
            <person name="Bills G."/>
            <person name="Bluhm B.H."/>
            <person name="Cannon C."/>
            <person name="Castanera R."/>
            <person name="Culley D.E."/>
            <person name="Daum C."/>
            <person name="Ezra D."/>
            <person name="Gonzalez J.B."/>
            <person name="Henrissat B."/>
            <person name="Kuo A."/>
            <person name="Liang C."/>
            <person name="Lipzen A."/>
            <person name="Lutzoni F."/>
            <person name="Magnuson J."/>
            <person name="Mondo S."/>
            <person name="Nolan M."/>
            <person name="Ohm R."/>
            <person name="Pangilinan J."/>
            <person name="Park H.-J."/>
            <person name="Ramirez L."/>
            <person name="Alfaro M."/>
            <person name="Sun H."/>
            <person name="Tritt A."/>
            <person name="Yoshinaga Y."/>
            <person name="Zwiers L.-H."/>
            <person name="Turgeon B.G."/>
            <person name="Goodwin S.B."/>
            <person name="Spatafora J.W."/>
            <person name="Crous P.W."/>
            <person name="Grigoriev I.V."/>
        </authorList>
    </citation>
    <scope>NUCLEOTIDE SEQUENCE</scope>
    <source>
        <strain evidence="2 4">CBS 781.70</strain>
    </source>
</reference>
<evidence type="ECO:0000313" key="3">
    <source>
        <dbReference type="Proteomes" id="UP000504638"/>
    </source>
</evidence>
<protein>
    <submittedName>
        <fullName evidence="2 4">Uncharacterized protein</fullName>
    </submittedName>
</protein>
<keyword evidence="3" id="KW-1185">Reference proteome</keyword>
<dbReference type="RefSeq" id="XP_033530263.1">
    <property type="nucleotide sequence ID" value="XM_033682268.1"/>
</dbReference>
<accession>A0A6G1FSI0</accession>
<evidence type="ECO:0000313" key="2">
    <source>
        <dbReference type="EMBL" id="KAF1808632.1"/>
    </source>
</evidence>
<name>A0A6G1FSI0_9PEZI</name>
<feature type="region of interest" description="Disordered" evidence="1">
    <location>
        <begin position="249"/>
        <end position="271"/>
    </location>
</feature>
<dbReference type="AlphaFoldDB" id="A0A6G1FSI0"/>